<dbReference type="GO" id="GO:0004674">
    <property type="term" value="F:protein serine/threonine kinase activity"/>
    <property type="evidence" value="ECO:0007669"/>
    <property type="project" value="TreeGrafter"/>
</dbReference>
<dbReference type="InterPro" id="IPR001245">
    <property type="entry name" value="Ser-Thr/Tyr_kinase_cat_dom"/>
</dbReference>
<dbReference type="PANTHER" id="PTHR27005">
    <property type="entry name" value="WALL-ASSOCIATED RECEPTOR KINASE-LIKE 21"/>
    <property type="match status" value="1"/>
</dbReference>
<sequence length="340" mass="38769">MMGFTKRRRVKFEAKEEYFLRNGALLLEKRIASNQGKAGESLRIFSAKDIQQATNNYDTRLIIGHEVATVYKGTLEGRTVAIKTPQDLNPTDYVIDFFLNHVTTKLQIDHKNVVKLFGCCIETQIPILVFEFISNGNLFNHLHGNNGDVGPRWISWPVRVRIATEISYALSYMHCATAKRIVHRDVKSWNIFLDENYTAKLSNFGFSVSISPGETFIRLQVEGGYGYIDPEYLKTRRVTEKCDVYGFGVVLLELLTGKQRTQVIQTDAKLVNFILSKEREVILGAIEGRILEEGSREDIDAFAELAFRCLRETGEERPTMKEVVQELRRIQNQSGSCSTK</sequence>
<evidence type="ECO:0000313" key="4">
    <source>
        <dbReference type="EMBL" id="KAF8390880.1"/>
    </source>
</evidence>
<dbReference type="SUPFAM" id="SSF56112">
    <property type="entry name" value="Protein kinase-like (PK-like)"/>
    <property type="match status" value="1"/>
</dbReference>
<gene>
    <name evidence="4" type="ORF">HHK36_023179</name>
</gene>
<dbReference type="InterPro" id="IPR008271">
    <property type="entry name" value="Ser/Thr_kinase_AS"/>
</dbReference>
<dbReference type="InterPro" id="IPR000719">
    <property type="entry name" value="Prot_kinase_dom"/>
</dbReference>
<protein>
    <recommendedName>
        <fullName evidence="3">Protein kinase domain-containing protein</fullName>
    </recommendedName>
</protein>
<keyword evidence="5" id="KW-1185">Reference proteome</keyword>
<dbReference type="OrthoDB" id="75710at2759"/>
<evidence type="ECO:0000259" key="3">
    <source>
        <dbReference type="PROSITE" id="PS50011"/>
    </source>
</evidence>
<dbReference type="OMA" id="FRCLRET"/>
<proteinExistence type="predicted"/>
<comment type="caution">
    <text evidence="4">The sequence shown here is derived from an EMBL/GenBank/DDBJ whole genome shotgun (WGS) entry which is preliminary data.</text>
</comment>
<accession>A0A834YN95</accession>
<evidence type="ECO:0000313" key="5">
    <source>
        <dbReference type="Proteomes" id="UP000655225"/>
    </source>
</evidence>
<name>A0A834YN95_TETSI</name>
<dbReference type="Gene3D" id="1.10.510.10">
    <property type="entry name" value="Transferase(Phosphotransferase) domain 1"/>
    <property type="match status" value="1"/>
</dbReference>
<dbReference type="Pfam" id="PF07714">
    <property type="entry name" value="PK_Tyr_Ser-Thr"/>
    <property type="match status" value="1"/>
</dbReference>
<dbReference type="GO" id="GO:0005886">
    <property type="term" value="C:plasma membrane"/>
    <property type="evidence" value="ECO:0007669"/>
    <property type="project" value="TreeGrafter"/>
</dbReference>
<dbReference type="EMBL" id="JABCRI010000017">
    <property type="protein sequence ID" value="KAF8390880.1"/>
    <property type="molecule type" value="Genomic_DNA"/>
</dbReference>
<dbReference type="PROSITE" id="PS50011">
    <property type="entry name" value="PROTEIN_KINASE_DOM"/>
    <property type="match status" value="1"/>
</dbReference>
<dbReference type="InterPro" id="IPR011009">
    <property type="entry name" value="Kinase-like_dom_sf"/>
</dbReference>
<evidence type="ECO:0000256" key="1">
    <source>
        <dbReference type="ARBA" id="ARBA00022741"/>
    </source>
</evidence>
<keyword evidence="1" id="KW-0547">Nucleotide-binding</keyword>
<dbReference type="SMART" id="SM00220">
    <property type="entry name" value="S_TKc"/>
    <property type="match status" value="1"/>
</dbReference>
<evidence type="ECO:0000256" key="2">
    <source>
        <dbReference type="ARBA" id="ARBA00022840"/>
    </source>
</evidence>
<feature type="domain" description="Protein kinase" evidence="3">
    <location>
        <begin position="27"/>
        <end position="330"/>
    </location>
</feature>
<dbReference type="PROSITE" id="PS00108">
    <property type="entry name" value="PROTEIN_KINASE_ST"/>
    <property type="match status" value="1"/>
</dbReference>
<dbReference type="AlphaFoldDB" id="A0A834YN95"/>
<reference evidence="4 5" key="1">
    <citation type="submission" date="2020-04" db="EMBL/GenBank/DDBJ databases">
        <title>Plant Genome Project.</title>
        <authorList>
            <person name="Zhang R.-G."/>
        </authorList>
    </citation>
    <scope>NUCLEOTIDE SEQUENCE [LARGE SCALE GENOMIC DNA]</scope>
    <source>
        <strain evidence="4">YNK0</strain>
        <tissue evidence="4">Leaf</tissue>
    </source>
</reference>
<dbReference type="InterPro" id="IPR045274">
    <property type="entry name" value="WAK-like"/>
</dbReference>
<dbReference type="Gene3D" id="3.30.200.20">
    <property type="entry name" value="Phosphorylase Kinase, domain 1"/>
    <property type="match status" value="1"/>
</dbReference>
<dbReference type="GO" id="GO:0005524">
    <property type="term" value="F:ATP binding"/>
    <property type="evidence" value="ECO:0007669"/>
    <property type="project" value="UniProtKB-KW"/>
</dbReference>
<keyword evidence="2" id="KW-0067">ATP-binding</keyword>
<dbReference type="Proteomes" id="UP000655225">
    <property type="component" value="Unassembled WGS sequence"/>
</dbReference>
<organism evidence="4 5">
    <name type="scientific">Tetracentron sinense</name>
    <name type="common">Spur-leaf</name>
    <dbReference type="NCBI Taxonomy" id="13715"/>
    <lineage>
        <taxon>Eukaryota</taxon>
        <taxon>Viridiplantae</taxon>
        <taxon>Streptophyta</taxon>
        <taxon>Embryophyta</taxon>
        <taxon>Tracheophyta</taxon>
        <taxon>Spermatophyta</taxon>
        <taxon>Magnoliopsida</taxon>
        <taxon>Trochodendrales</taxon>
        <taxon>Trochodendraceae</taxon>
        <taxon>Tetracentron</taxon>
    </lineage>
</organism>
<dbReference type="GO" id="GO:0007166">
    <property type="term" value="P:cell surface receptor signaling pathway"/>
    <property type="evidence" value="ECO:0007669"/>
    <property type="project" value="InterPro"/>
</dbReference>
<dbReference type="PANTHER" id="PTHR27005:SF468">
    <property type="entry name" value="OS01G0310500 PROTEIN"/>
    <property type="match status" value="1"/>
</dbReference>